<keyword evidence="3" id="KW-1185">Reference proteome</keyword>
<protein>
    <submittedName>
        <fullName evidence="2">Uncharacterized protein</fullName>
    </submittedName>
</protein>
<dbReference type="Proteomes" id="UP001219934">
    <property type="component" value="Unassembled WGS sequence"/>
</dbReference>
<dbReference type="EMBL" id="JAPTMU010000376">
    <property type="protein sequence ID" value="KAJ4918916.1"/>
    <property type="molecule type" value="Genomic_DNA"/>
</dbReference>
<accession>A0AAD6A611</accession>
<proteinExistence type="predicted"/>
<feature type="compositionally biased region" description="Pro residues" evidence="1">
    <location>
        <begin position="26"/>
        <end position="37"/>
    </location>
</feature>
<reference evidence="2" key="1">
    <citation type="submission" date="2022-11" db="EMBL/GenBank/DDBJ databases">
        <title>Chromosome-level genome of Pogonophryne albipinna.</title>
        <authorList>
            <person name="Jo E."/>
        </authorList>
    </citation>
    <scope>NUCLEOTIDE SEQUENCE</scope>
    <source>
        <strain evidence="2">SGF0006</strain>
        <tissue evidence="2">Muscle</tissue>
    </source>
</reference>
<feature type="compositionally biased region" description="Pro residues" evidence="1">
    <location>
        <begin position="46"/>
        <end position="55"/>
    </location>
</feature>
<feature type="region of interest" description="Disordered" evidence="1">
    <location>
        <begin position="21"/>
        <end position="71"/>
    </location>
</feature>
<comment type="caution">
    <text evidence="2">The sequence shown here is derived from an EMBL/GenBank/DDBJ whole genome shotgun (WGS) entry which is preliminary data.</text>
</comment>
<sequence>MLARPLPTSSTNARHSFQWVVSCSSSPPPPPPPPPPSCRTSELLSCPPPPSPLRSPLPGSGPTVIFNSDSQ</sequence>
<evidence type="ECO:0000313" key="3">
    <source>
        <dbReference type="Proteomes" id="UP001219934"/>
    </source>
</evidence>
<evidence type="ECO:0000313" key="2">
    <source>
        <dbReference type="EMBL" id="KAJ4918916.1"/>
    </source>
</evidence>
<dbReference type="AlphaFoldDB" id="A0AAD6A611"/>
<evidence type="ECO:0000256" key="1">
    <source>
        <dbReference type="SAM" id="MobiDB-lite"/>
    </source>
</evidence>
<name>A0AAD6A611_9TELE</name>
<gene>
    <name evidence="2" type="ORF">JOQ06_003375</name>
</gene>
<organism evidence="2 3">
    <name type="scientific">Pogonophryne albipinna</name>
    <dbReference type="NCBI Taxonomy" id="1090488"/>
    <lineage>
        <taxon>Eukaryota</taxon>
        <taxon>Metazoa</taxon>
        <taxon>Chordata</taxon>
        <taxon>Craniata</taxon>
        <taxon>Vertebrata</taxon>
        <taxon>Euteleostomi</taxon>
        <taxon>Actinopterygii</taxon>
        <taxon>Neopterygii</taxon>
        <taxon>Teleostei</taxon>
        <taxon>Neoteleostei</taxon>
        <taxon>Acanthomorphata</taxon>
        <taxon>Eupercaria</taxon>
        <taxon>Perciformes</taxon>
        <taxon>Notothenioidei</taxon>
        <taxon>Pogonophryne</taxon>
    </lineage>
</organism>